<dbReference type="OrthoDB" id="10451416at2759"/>
<feature type="compositionally biased region" description="Acidic residues" evidence="1">
    <location>
        <begin position="127"/>
        <end position="137"/>
    </location>
</feature>
<evidence type="ECO:0000313" key="2">
    <source>
        <dbReference type="EMBL" id="KXT08003.1"/>
    </source>
</evidence>
<feature type="region of interest" description="Disordered" evidence="1">
    <location>
        <begin position="1"/>
        <end position="23"/>
    </location>
</feature>
<sequence>MMDSDSDNEATQPFRDIEYTAPQVHSAQHLNPSILELDAQQATSLGLPAVPLLRLPYDDDFGSSRWVEKEDFENAHHQNLFRLTATPNSFNVEETLKADIETESAIAETQQLRQDSVVEGDQKQRDGEDDIEMEQDANETTPISNEMRDRRRYLASPTPGSSPYNQGVNFSSDRSQSKPIIIDSDEDDTPQPPMITDPDSDDSPQPATSNLAASPTVTNTTSSQRAPPGTWTTDLRTLLNEFRRDDGDFRGNAIKCAQVIKSLYPNFALAHLSNKELAGRVNAQWKERDYPNRPDWVRIHAMRVEDEGMRAGIRARIRGTGIV</sequence>
<evidence type="ECO:0000256" key="1">
    <source>
        <dbReference type="SAM" id="MobiDB-lite"/>
    </source>
</evidence>
<dbReference type="AlphaFoldDB" id="A0A139I037"/>
<keyword evidence="3" id="KW-1185">Reference proteome</keyword>
<reference evidence="2 3" key="1">
    <citation type="submission" date="2015-07" db="EMBL/GenBank/DDBJ databases">
        <title>Comparative genomics of the Sigatoka disease complex on banana suggests a link between parallel evolutionary changes in Pseudocercospora fijiensis and Pseudocercospora eumusae and increased virulence on the banana host.</title>
        <authorList>
            <person name="Chang T.-C."/>
            <person name="Salvucci A."/>
            <person name="Crous P.W."/>
            <person name="Stergiopoulos I."/>
        </authorList>
    </citation>
    <scope>NUCLEOTIDE SEQUENCE [LARGE SCALE GENOMIC DNA]</scope>
    <source>
        <strain evidence="2 3">CBS 116634</strain>
    </source>
</reference>
<organism evidence="2 3">
    <name type="scientific">Pseudocercospora musae</name>
    <dbReference type="NCBI Taxonomy" id="113226"/>
    <lineage>
        <taxon>Eukaryota</taxon>
        <taxon>Fungi</taxon>
        <taxon>Dikarya</taxon>
        <taxon>Ascomycota</taxon>
        <taxon>Pezizomycotina</taxon>
        <taxon>Dothideomycetes</taxon>
        <taxon>Dothideomycetidae</taxon>
        <taxon>Mycosphaerellales</taxon>
        <taxon>Mycosphaerellaceae</taxon>
        <taxon>Pseudocercospora</taxon>
    </lineage>
</organism>
<evidence type="ECO:0000313" key="3">
    <source>
        <dbReference type="Proteomes" id="UP000073492"/>
    </source>
</evidence>
<feature type="region of interest" description="Disordered" evidence="1">
    <location>
        <begin position="109"/>
        <end position="232"/>
    </location>
</feature>
<name>A0A139I037_9PEZI</name>
<gene>
    <name evidence="2" type="ORF">AC579_5165</name>
</gene>
<feature type="compositionally biased region" description="Polar residues" evidence="1">
    <location>
        <begin position="203"/>
        <end position="232"/>
    </location>
</feature>
<comment type="caution">
    <text evidence="2">The sequence shown here is derived from an EMBL/GenBank/DDBJ whole genome shotgun (WGS) entry which is preliminary data.</text>
</comment>
<protein>
    <submittedName>
        <fullName evidence="2">Uncharacterized protein</fullName>
    </submittedName>
</protein>
<dbReference type="EMBL" id="LFZO01000504">
    <property type="protein sequence ID" value="KXT08003.1"/>
    <property type="molecule type" value="Genomic_DNA"/>
</dbReference>
<feature type="compositionally biased region" description="Polar residues" evidence="1">
    <location>
        <begin position="158"/>
        <end position="178"/>
    </location>
</feature>
<dbReference type="Proteomes" id="UP000073492">
    <property type="component" value="Unassembled WGS sequence"/>
</dbReference>
<proteinExistence type="predicted"/>
<accession>A0A139I037</accession>